<keyword evidence="2" id="KW-1185">Reference proteome</keyword>
<evidence type="ECO:0000313" key="1">
    <source>
        <dbReference type="EMBL" id="CAI8047038.1"/>
    </source>
</evidence>
<sequence>MGLETLQGRRDENKLKWWYKLAALPGNRYRKKLFNQEWYFKLRRGRQRKCWSSMVIDDLFSSLGLDKAEWLHDIQNGECPLKGFPSIGDSINEREIRKFEEGLNSKVKLFLYKTFNKVVEFKKYLHGKSDAGSRLVFKSRSGTHGLNEELGRHRGREGMKECLLCDDQCESVSHVL</sequence>
<evidence type="ECO:0000313" key="2">
    <source>
        <dbReference type="Proteomes" id="UP001174909"/>
    </source>
</evidence>
<dbReference type="Proteomes" id="UP001174909">
    <property type="component" value="Unassembled WGS sequence"/>
</dbReference>
<dbReference type="AlphaFoldDB" id="A0AA35TFJ7"/>
<organism evidence="1 2">
    <name type="scientific">Geodia barretti</name>
    <name type="common">Barrett's horny sponge</name>
    <dbReference type="NCBI Taxonomy" id="519541"/>
    <lineage>
        <taxon>Eukaryota</taxon>
        <taxon>Metazoa</taxon>
        <taxon>Porifera</taxon>
        <taxon>Demospongiae</taxon>
        <taxon>Heteroscleromorpha</taxon>
        <taxon>Tetractinellida</taxon>
        <taxon>Astrophorina</taxon>
        <taxon>Geodiidae</taxon>
        <taxon>Geodia</taxon>
    </lineage>
</organism>
<gene>
    <name evidence="1" type="ORF">GBAR_LOCUS26004</name>
</gene>
<accession>A0AA35TFJ7</accession>
<reference evidence="1" key="1">
    <citation type="submission" date="2023-03" db="EMBL/GenBank/DDBJ databases">
        <authorList>
            <person name="Steffen K."/>
            <person name="Cardenas P."/>
        </authorList>
    </citation>
    <scope>NUCLEOTIDE SEQUENCE</scope>
</reference>
<comment type="caution">
    <text evidence="1">The sequence shown here is derived from an EMBL/GenBank/DDBJ whole genome shotgun (WGS) entry which is preliminary data.</text>
</comment>
<name>A0AA35TFJ7_GEOBA</name>
<protein>
    <submittedName>
        <fullName evidence="1">Uncharacterized protein</fullName>
    </submittedName>
</protein>
<dbReference type="EMBL" id="CASHTH010003602">
    <property type="protein sequence ID" value="CAI8047038.1"/>
    <property type="molecule type" value="Genomic_DNA"/>
</dbReference>
<proteinExistence type="predicted"/>